<dbReference type="AlphaFoldDB" id="A0A445CP43"/>
<comment type="function">
    <text evidence="1 24">May act early in the ethylene signal transduction pathway, possibly as an ethylene receptor, or as a regulator of the pathway.</text>
</comment>
<dbReference type="SUPFAM" id="SSF47384">
    <property type="entry name" value="Homodimeric domain of signal transducing histidine kinase"/>
    <property type="match status" value="1"/>
</dbReference>
<dbReference type="InterPro" id="IPR036890">
    <property type="entry name" value="HATPase_C_sf"/>
</dbReference>
<keyword evidence="6 29" id="KW-0597">Phosphoprotein</keyword>
<evidence type="ECO:0000256" key="26">
    <source>
        <dbReference type="PIRSR" id="PIRSR026389-2"/>
    </source>
</evidence>
<dbReference type="SMART" id="SM00448">
    <property type="entry name" value="REC"/>
    <property type="match status" value="1"/>
</dbReference>
<dbReference type="GO" id="GO:0051740">
    <property type="term" value="F:ethylene binding"/>
    <property type="evidence" value="ECO:0007669"/>
    <property type="project" value="UniProtKB-UniRule"/>
</dbReference>
<dbReference type="PANTHER" id="PTHR24423:SF629">
    <property type="entry name" value="PROTEIN EIN4"/>
    <property type="match status" value="1"/>
</dbReference>
<dbReference type="PROSITE" id="PS50110">
    <property type="entry name" value="RESPONSE_REGULATORY"/>
    <property type="match status" value="1"/>
</dbReference>
<dbReference type="InterPro" id="IPR036097">
    <property type="entry name" value="HisK_dim/P_sf"/>
</dbReference>
<sequence length="763" mass="85332">MERGVCPILLLVLVFSLVLSVYAMDVEFGPCHNCDDEEGIWTIQSILVCQKVSDFFIAIAYFSIPLELLYFISYSNVPFKLVFLQFIAFIVLCGLTHLLNAYTYYGSPSFQLLISLTVAKFLTALVSCATAITFPTLIPLLLKIKVRELFLRQNVLELGQEVGMMKKQKEASWHVRMLTREIRKSLDKHTILYSTLVELSKALDLHNCAVWMPDNDRREMHLTHELKPSSANKLKISIPISDPDVLEIRKSKGVQILRPDSALGAASGGESGESGSVAAIRMPILHVSNFKGGTPEMVDTSYAILVLVLPNLNSRAWNPHEMDIVEVVADQVAVALSHASVLEESQLMRQKLAEQNRALQQAQKNAMMASQARSSFQKVMSNGMRRPMHSILGLLSIFQEDNLRPEQKIIIDTMLRVSNALSSLISDVMEISANDKGSFRLEMKPFDLHSMTREVSCIAKCLCVHKGFGLEIDVHKGLPGLVIGDEARSFQVILHLIGYLLNMYDKGTLIFRAFPENDSGNKDDKGLGIWRSSVQHDYVYVKFSFRVTGITSESDVLNSAKHYSDRRHYNNEPNEGLSFSMCKTLVQMMQGNIWMSPNSSGLAQGMTLLLKFQLGRPSVGRSTFALKDAPNPQFRGLKVVLADDDNVNRTVTKKLLEKLGCQVTAVSSGFQCLSAVSASGNTYKIILLDLHMPEMDGFEVARRIRKFHSRSWPMIIALTASAEDDVREKCIQVGMHGLIRKPILLQEMADELRTVLQRAGEKL</sequence>
<dbReference type="Gene3D" id="3.40.50.2300">
    <property type="match status" value="1"/>
</dbReference>
<evidence type="ECO:0000256" key="19">
    <source>
        <dbReference type="ARBA" id="ARBA00023136"/>
    </source>
</evidence>
<dbReference type="PANTHER" id="PTHR24423">
    <property type="entry name" value="TWO-COMPONENT SENSOR HISTIDINE KINASE"/>
    <property type="match status" value="1"/>
</dbReference>
<keyword evidence="20 27" id="KW-1015">Disulfide bond</keyword>
<dbReference type="Pfam" id="PF00512">
    <property type="entry name" value="HisKA"/>
    <property type="match status" value="1"/>
</dbReference>
<evidence type="ECO:0000256" key="2">
    <source>
        <dbReference type="ARBA" id="ARBA00004477"/>
    </source>
</evidence>
<keyword evidence="11 24" id="KW-0936">Ethylene signaling pathway</keyword>
<evidence type="ECO:0000256" key="7">
    <source>
        <dbReference type="ARBA" id="ARBA00022679"/>
    </source>
</evidence>
<dbReference type="CDD" id="cd16938">
    <property type="entry name" value="HATPase_ETR2_ERS2-EIN4-like"/>
    <property type="match status" value="1"/>
</dbReference>
<keyword evidence="7 24" id="KW-0808">Transferase</keyword>
<keyword evidence="8 31" id="KW-0812">Transmembrane</keyword>
<dbReference type="SMART" id="SM00065">
    <property type="entry name" value="GAF"/>
    <property type="match status" value="1"/>
</dbReference>
<dbReference type="InterPro" id="IPR005467">
    <property type="entry name" value="His_kinase_dom"/>
</dbReference>
<keyword evidence="12 24" id="KW-0418">Kinase</keyword>
<feature type="domain" description="Response regulatory" evidence="34">
    <location>
        <begin position="638"/>
        <end position="756"/>
    </location>
</feature>
<evidence type="ECO:0000256" key="12">
    <source>
        <dbReference type="ARBA" id="ARBA00022777"/>
    </source>
</evidence>
<feature type="binding site" evidence="26">
    <location>
        <position position="93"/>
    </location>
    <ligand>
        <name>Cu cation</name>
        <dbReference type="ChEBI" id="CHEBI:23378"/>
    </ligand>
</feature>
<dbReference type="GO" id="GO:0005524">
    <property type="term" value="F:ATP binding"/>
    <property type="evidence" value="ECO:0007669"/>
    <property type="project" value="UniProtKB-UniRule"/>
</dbReference>
<dbReference type="Gene3D" id="1.10.287.130">
    <property type="match status" value="1"/>
</dbReference>
<dbReference type="GO" id="GO:0005789">
    <property type="term" value="C:endoplasmic reticulum membrane"/>
    <property type="evidence" value="ECO:0007669"/>
    <property type="project" value="UniProtKB-SubCell"/>
</dbReference>
<dbReference type="GO" id="GO:0010105">
    <property type="term" value="P:negative regulation of ethylene-activated signaling pathway"/>
    <property type="evidence" value="ECO:0007669"/>
    <property type="project" value="UniProtKB-ARBA"/>
</dbReference>
<evidence type="ECO:0000256" key="4">
    <source>
        <dbReference type="ARBA" id="ARBA00011748"/>
    </source>
</evidence>
<name>A0A445CP43_ARAHY</name>
<dbReference type="FunFam" id="1.10.287.130:FF:000087">
    <property type="entry name" value="Ethylene receptor 4"/>
    <property type="match status" value="1"/>
</dbReference>
<keyword evidence="36" id="KW-1185">Reference proteome</keyword>
<dbReference type="GO" id="GO:0038199">
    <property type="term" value="F:ethylene receptor activity"/>
    <property type="evidence" value="ECO:0007669"/>
    <property type="project" value="UniProtKB-UniRule"/>
</dbReference>
<feature type="coiled-coil region" evidence="30">
    <location>
        <begin position="342"/>
        <end position="372"/>
    </location>
</feature>
<evidence type="ECO:0000256" key="13">
    <source>
        <dbReference type="ARBA" id="ARBA00022824"/>
    </source>
</evidence>
<dbReference type="SMART" id="SM00388">
    <property type="entry name" value="HisKA"/>
    <property type="match status" value="1"/>
</dbReference>
<evidence type="ECO:0000256" key="14">
    <source>
        <dbReference type="ARBA" id="ARBA00022840"/>
    </source>
</evidence>
<reference evidence="35 36" key="1">
    <citation type="submission" date="2019-01" db="EMBL/GenBank/DDBJ databases">
        <title>Sequencing of cultivated peanut Arachis hypogaea provides insights into genome evolution and oil improvement.</title>
        <authorList>
            <person name="Chen X."/>
        </authorList>
    </citation>
    <scope>NUCLEOTIDE SEQUENCE [LARGE SCALE GENOMIC DNA]</scope>
    <source>
        <strain evidence="36">cv. Fuhuasheng</strain>
        <tissue evidence="35">Leaves</tissue>
    </source>
</reference>
<evidence type="ECO:0000256" key="11">
    <source>
        <dbReference type="ARBA" id="ARBA00022745"/>
    </source>
</evidence>
<feature type="modified residue" description="4-aspartylphosphate" evidence="29">
    <location>
        <position position="689"/>
    </location>
</feature>
<evidence type="ECO:0000256" key="10">
    <source>
        <dbReference type="ARBA" id="ARBA00022741"/>
    </source>
</evidence>
<dbReference type="OrthoDB" id="60033at2759"/>
<protein>
    <recommendedName>
        <fullName evidence="24">Ethylene receptor</fullName>
    </recommendedName>
</protein>
<evidence type="ECO:0000256" key="32">
    <source>
        <dbReference type="SAM" id="SignalP"/>
    </source>
</evidence>
<evidence type="ECO:0000256" key="15">
    <source>
        <dbReference type="ARBA" id="ARBA00022843"/>
    </source>
</evidence>
<dbReference type="Gramene" id="arahy.Tifrunner.gnm2.ann2.Ah06g030700.1">
    <property type="protein sequence ID" value="arahy.Tifrunner.gnm2.ann2.Ah06g030700.1-CDS"/>
    <property type="gene ID" value="arahy.Tifrunner.gnm2.ann2.Ah06g030700"/>
</dbReference>
<feature type="transmembrane region" description="Helical" evidence="31">
    <location>
        <begin position="121"/>
        <end position="142"/>
    </location>
</feature>
<accession>A0A445CP43</accession>
<keyword evidence="19 24" id="KW-0472">Membrane</keyword>
<dbReference type="InterPro" id="IPR029016">
    <property type="entry name" value="GAF-like_dom_sf"/>
</dbReference>
<evidence type="ECO:0000259" key="34">
    <source>
        <dbReference type="PROSITE" id="PS50110"/>
    </source>
</evidence>
<comment type="similarity">
    <text evidence="3 24">Belongs to the ethylene receptor family.</text>
</comment>
<evidence type="ECO:0000256" key="20">
    <source>
        <dbReference type="ARBA" id="ARBA00023157"/>
    </source>
</evidence>
<feature type="transmembrane region" description="Helical" evidence="31">
    <location>
        <begin position="81"/>
        <end position="101"/>
    </location>
</feature>
<keyword evidence="15" id="KW-0832">Ubl conjugation</keyword>
<keyword evidence="13 24" id="KW-0256">Endoplasmic reticulum</keyword>
<evidence type="ECO:0000256" key="18">
    <source>
        <dbReference type="ARBA" id="ARBA00023012"/>
    </source>
</evidence>
<evidence type="ECO:0000256" key="28">
    <source>
        <dbReference type="PIRSR" id="PIRSR026389-4"/>
    </source>
</evidence>
<feature type="chain" id="PRO_5018983868" description="Ethylene receptor" evidence="32">
    <location>
        <begin position="24"/>
        <end position="763"/>
    </location>
</feature>
<keyword evidence="14 24" id="KW-0067">ATP-binding</keyword>
<dbReference type="InterPro" id="IPR003661">
    <property type="entry name" value="HisK_dim/P_dom"/>
</dbReference>
<dbReference type="InterPro" id="IPR001789">
    <property type="entry name" value="Sig_transdc_resp-reg_receiver"/>
</dbReference>
<dbReference type="GO" id="GO:0046872">
    <property type="term" value="F:metal ion binding"/>
    <property type="evidence" value="ECO:0007669"/>
    <property type="project" value="UniProtKB-UniRule"/>
</dbReference>
<dbReference type="Proteomes" id="UP000289738">
    <property type="component" value="Chromosome A06"/>
</dbReference>
<feature type="signal peptide" evidence="32">
    <location>
        <begin position="1"/>
        <end position="23"/>
    </location>
</feature>
<gene>
    <name evidence="35" type="ORF">Ahy_A06g027578</name>
</gene>
<evidence type="ECO:0000313" key="36">
    <source>
        <dbReference type="Proteomes" id="UP000289738"/>
    </source>
</evidence>
<keyword evidence="16 31" id="KW-1133">Transmembrane helix</keyword>
<evidence type="ECO:0000256" key="30">
    <source>
        <dbReference type="SAM" id="Coils"/>
    </source>
</evidence>
<keyword evidence="21 24" id="KW-0675">Receptor</keyword>
<dbReference type="SUPFAM" id="SSF55874">
    <property type="entry name" value="ATPase domain of HSP90 chaperone/DNA topoisomerase II/histidine kinase"/>
    <property type="match status" value="1"/>
</dbReference>
<evidence type="ECO:0000256" key="24">
    <source>
        <dbReference type="PIRNR" id="PIRNR026389"/>
    </source>
</evidence>
<dbReference type="CDD" id="cd19933">
    <property type="entry name" value="REC_ETR-like"/>
    <property type="match status" value="1"/>
</dbReference>
<dbReference type="CDD" id="cd00082">
    <property type="entry name" value="HisKA"/>
    <property type="match status" value="1"/>
</dbReference>
<keyword evidence="10 24" id="KW-0547">Nucleotide-binding</keyword>
<dbReference type="GO" id="GO:0004674">
    <property type="term" value="F:protein serine/threonine kinase activity"/>
    <property type="evidence" value="ECO:0007669"/>
    <property type="project" value="UniProtKB-ARBA"/>
</dbReference>
<dbReference type="Gene3D" id="3.30.565.10">
    <property type="entry name" value="Histidine kinase-like ATPase, C-terminal domain"/>
    <property type="match status" value="1"/>
</dbReference>
<evidence type="ECO:0000256" key="9">
    <source>
        <dbReference type="ARBA" id="ARBA00022723"/>
    </source>
</evidence>
<dbReference type="Pfam" id="PF25487">
    <property type="entry name" value="ETR1_N"/>
    <property type="match status" value="1"/>
</dbReference>
<evidence type="ECO:0000256" key="1">
    <source>
        <dbReference type="ARBA" id="ARBA00003286"/>
    </source>
</evidence>
<keyword evidence="9 24" id="KW-0479">Metal-binding</keyword>
<evidence type="ECO:0000256" key="23">
    <source>
        <dbReference type="ARBA" id="ARBA00062048"/>
    </source>
</evidence>
<feature type="cross-link" description="Glycyl lysine isopeptide (Lys-Gly) (interchain with G-Cter in ubiquitin)" evidence="28">
    <location>
        <position position="741"/>
    </location>
</feature>
<dbReference type="InterPro" id="IPR058544">
    <property type="entry name" value="ETR1_N"/>
</dbReference>
<comment type="cofactor">
    <cofactor evidence="26">
        <name>Cu cation</name>
        <dbReference type="ChEBI" id="CHEBI:23378"/>
    </cofactor>
    <text evidence="26">Binds 1 copper ion per dimer.</text>
</comment>
<dbReference type="SMR" id="A0A445CP43"/>
<proteinExistence type="inferred from homology"/>
<dbReference type="InterPro" id="IPR011006">
    <property type="entry name" value="CheY-like_superfamily"/>
</dbReference>
<dbReference type="SUPFAM" id="SSF55781">
    <property type="entry name" value="GAF domain-like"/>
    <property type="match status" value="1"/>
</dbReference>
<evidence type="ECO:0000256" key="22">
    <source>
        <dbReference type="ARBA" id="ARBA00056860"/>
    </source>
</evidence>
<comment type="subunit">
    <text evidence="4">Homodimer; disulfide-linked.</text>
</comment>
<dbReference type="Pfam" id="PF00072">
    <property type="entry name" value="Response_reg"/>
    <property type="match status" value="1"/>
</dbReference>
<dbReference type="InterPro" id="IPR003018">
    <property type="entry name" value="GAF"/>
</dbReference>
<evidence type="ECO:0000256" key="25">
    <source>
        <dbReference type="PIRSR" id="PIRSR026389-1"/>
    </source>
</evidence>
<keyword evidence="30" id="KW-0175">Coiled coil</keyword>
<dbReference type="SUPFAM" id="SSF52172">
    <property type="entry name" value="CheY-like"/>
    <property type="match status" value="1"/>
</dbReference>
<evidence type="ECO:0000259" key="33">
    <source>
        <dbReference type="PROSITE" id="PS50109"/>
    </source>
</evidence>
<dbReference type="Pfam" id="PF01590">
    <property type="entry name" value="GAF"/>
    <property type="match status" value="1"/>
</dbReference>
<evidence type="ECO:0000256" key="27">
    <source>
        <dbReference type="PIRSR" id="PIRSR026389-3"/>
    </source>
</evidence>
<keyword evidence="17 24" id="KW-0186">Copper</keyword>
<evidence type="ECO:0000256" key="6">
    <source>
        <dbReference type="ARBA" id="ARBA00022553"/>
    </source>
</evidence>
<evidence type="ECO:0000256" key="16">
    <source>
        <dbReference type="ARBA" id="ARBA00022989"/>
    </source>
</evidence>
<dbReference type="Gene3D" id="3.30.450.40">
    <property type="match status" value="1"/>
</dbReference>
<evidence type="ECO:0000256" key="3">
    <source>
        <dbReference type="ARBA" id="ARBA00009842"/>
    </source>
</evidence>
<dbReference type="STRING" id="3818.A0A445CP43"/>
<organism evidence="35 36">
    <name type="scientific">Arachis hypogaea</name>
    <name type="common">Peanut</name>
    <dbReference type="NCBI Taxonomy" id="3818"/>
    <lineage>
        <taxon>Eukaryota</taxon>
        <taxon>Viridiplantae</taxon>
        <taxon>Streptophyta</taxon>
        <taxon>Embryophyta</taxon>
        <taxon>Tracheophyta</taxon>
        <taxon>Spermatophyta</taxon>
        <taxon>Magnoliopsida</taxon>
        <taxon>eudicotyledons</taxon>
        <taxon>Gunneridae</taxon>
        <taxon>Pentapetalae</taxon>
        <taxon>rosids</taxon>
        <taxon>fabids</taxon>
        <taxon>Fabales</taxon>
        <taxon>Fabaceae</taxon>
        <taxon>Papilionoideae</taxon>
        <taxon>50 kb inversion clade</taxon>
        <taxon>dalbergioids sensu lato</taxon>
        <taxon>Dalbergieae</taxon>
        <taxon>Pterocarpus clade</taxon>
        <taxon>Arachis</taxon>
    </lineage>
</organism>
<evidence type="ECO:0000256" key="8">
    <source>
        <dbReference type="ARBA" id="ARBA00022692"/>
    </source>
</evidence>
<keyword evidence="5" id="KW-1017">Isopeptide bond</keyword>
<evidence type="ECO:0000256" key="5">
    <source>
        <dbReference type="ARBA" id="ARBA00022499"/>
    </source>
</evidence>
<dbReference type="GO" id="GO:0000155">
    <property type="term" value="F:phosphorelay sensor kinase activity"/>
    <property type="evidence" value="ECO:0007669"/>
    <property type="project" value="InterPro"/>
</dbReference>
<dbReference type="PIRSF" id="PIRSF026389">
    <property type="entry name" value="Ethyln_sen_HK"/>
    <property type="match status" value="1"/>
</dbReference>
<evidence type="ECO:0000256" key="29">
    <source>
        <dbReference type="PROSITE-ProRule" id="PRU00169"/>
    </source>
</evidence>
<comment type="function">
    <text evidence="22">Ethylene receptor related to bacterial two-component regulators. Acts as a redundant negative regulator of ethylene signaling.</text>
</comment>
<dbReference type="EMBL" id="SDMP01000006">
    <property type="protein sequence ID" value="RYR52685.1"/>
    <property type="molecule type" value="Genomic_DNA"/>
</dbReference>
<evidence type="ECO:0000313" key="35">
    <source>
        <dbReference type="EMBL" id="RYR52685.1"/>
    </source>
</evidence>
<dbReference type="InterPro" id="IPR014525">
    <property type="entry name" value="ETR"/>
</dbReference>
<feature type="disulfide bond" description="Interchain" evidence="27">
    <location>
        <position position="34"/>
    </location>
</feature>
<evidence type="ECO:0000256" key="31">
    <source>
        <dbReference type="SAM" id="Phobius"/>
    </source>
</evidence>
<comment type="subcellular location">
    <subcellularLocation>
        <location evidence="2">Endoplasmic reticulum membrane</location>
        <topology evidence="2">Multi-pass membrane protein</topology>
    </subcellularLocation>
</comment>
<evidence type="ECO:0000256" key="21">
    <source>
        <dbReference type="ARBA" id="ARBA00023170"/>
    </source>
</evidence>
<keyword evidence="18 24" id="KW-0902">Two-component regulatory system</keyword>
<comment type="subunit">
    <text evidence="23">Heteromer with ETR1. Binds to MRF3/ECIP1.</text>
</comment>
<feature type="binding site" evidence="25">
    <location>
        <position position="561"/>
    </location>
    <ligand>
        <name>ADP</name>
        <dbReference type="ChEBI" id="CHEBI:456216"/>
    </ligand>
</feature>
<feature type="domain" description="Histidine kinase" evidence="33">
    <location>
        <begin position="379"/>
        <end position="616"/>
    </location>
</feature>
<keyword evidence="32" id="KW-0732">Signal</keyword>
<evidence type="ECO:0000256" key="17">
    <source>
        <dbReference type="ARBA" id="ARBA00023008"/>
    </source>
</evidence>
<dbReference type="FunFam" id="3.40.50.2300:FF:000240">
    <property type="entry name" value="Ethylene receptor"/>
    <property type="match status" value="1"/>
</dbReference>
<dbReference type="PROSITE" id="PS50109">
    <property type="entry name" value="HIS_KIN"/>
    <property type="match status" value="1"/>
</dbReference>
<feature type="binding site" evidence="26">
    <location>
        <position position="97"/>
    </location>
    <ligand>
        <name>Cu cation</name>
        <dbReference type="ChEBI" id="CHEBI:23378"/>
    </ligand>
</feature>
<comment type="caution">
    <text evidence="35">The sequence shown here is derived from an EMBL/GenBank/DDBJ whole genome shotgun (WGS) entry which is preliminary data.</text>
</comment>